<dbReference type="Proteomes" id="UP001285908">
    <property type="component" value="Unassembled WGS sequence"/>
</dbReference>
<gene>
    <name evidence="4" type="ORF">B0T23DRAFT_205445</name>
</gene>
<evidence type="ECO:0000256" key="3">
    <source>
        <dbReference type="SAM" id="SignalP"/>
    </source>
</evidence>
<evidence type="ECO:0000313" key="5">
    <source>
        <dbReference type="Proteomes" id="UP001285908"/>
    </source>
</evidence>
<feature type="coiled-coil region" evidence="1">
    <location>
        <begin position="133"/>
        <end position="160"/>
    </location>
</feature>
<reference evidence="4 5" key="1">
    <citation type="journal article" date="2023" name="Mol. Phylogenet. Evol.">
        <title>Genome-scale phylogeny and comparative genomics of the fungal order Sordariales.</title>
        <authorList>
            <person name="Hensen N."/>
            <person name="Bonometti L."/>
            <person name="Westerberg I."/>
            <person name="Brannstrom I.O."/>
            <person name="Guillou S."/>
            <person name="Cros-Aarteil S."/>
            <person name="Calhoun S."/>
            <person name="Haridas S."/>
            <person name="Kuo A."/>
            <person name="Mondo S."/>
            <person name="Pangilinan J."/>
            <person name="Riley R."/>
            <person name="LaButti K."/>
            <person name="Andreopoulos B."/>
            <person name="Lipzen A."/>
            <person name="Chen C."/>
            <person name="Yan M."/>
            <person name="Daum C."/>
            <person name="Ng V."/>
            <person name="Clum A."/>
            <person name="Steindorff A."/>
            <person name="Ohm R.A."/>
            <person name="Martin F."/>
            <person name="Silar P."/>
            <person name="Natvig D.O."/>
            <person name="Lalanne C."/>
            <person name="Gautier V."/>
            <person name="Ament-Velasquez S.L."/>
            <person name="Kruys A."/>
            <person name="Hutchinson M.I."/>
            <person name="Powell A.J."/>
            <person name="Barry K."/>
            <person name="Miller A.N."/>
            <person name="Grigoriev I.V."/>
            <person name="Debuchy R."/>
            <person name="Gladieux P."/>
            <person name="Hiltunen Thoren M."/>
            <person name="Johannesson H."/>
        </authorList>
    </citation>
    <scope>NUCLEOTIDE SEQUENCE [LARGE SCALE GENOMIC DNA]</scope>
    <source>
        <strain evidence="4 5">FGSC 10403</strain>
    </source>
</reference>
<feature type="signal peptide" evidence="3">
    <location>
        <begin position="1"/>
        <end position="18"/>
    </location>
</feature>
<dbReference type="GeneID" id="87871085"/>
<dbReference type="RefSeq" id="XP_062689546.1">
    <property type="nucleotide sequence ID" value="XM_062833463.1"/>
</dbReference>
<keyword evidence="1" id="KW-0175">Coiled coil</keyword>
<feature type="chain" id="PRO_5042579125" evidence="3">
    <location>
        <begin position="19"/>
        <end position="508"/>
    </location>
</feature>
<dbReference type="AlphaFoldDB" id="A0AAJ0I155"/>
<evidence type="ECO:0000256" key="2">
    <source>
        <dbReference type="SAM" id="MobiDB-lite"/>
    </source>
</evidence>
<protein>
    <submittedName>
        <fullName evidence="4">Uncharacterized protein</fullName>
    </submittedName>
</protein>
<proteinExistence type="predicted"/>
<evidence type="ECO:0000256" key="1">
    <source>
        <dbReference type="SAM" id="Coils"/>
    </source>
</evidence>
<evidence type="ECO:0000313" key="4">
    <source>
        <dbReference type="EMBL" id="KAK3487419.1"/>
    </source>
</evidence>
<feature type="region of interest" description="Disordered" evidence="2">
    <location>
        <begin position="480"/>
        <end position="508"/>
    </location>
</feature>
<comment type="caution">
    <text evidence="4">The sequence shown here is derived from an EMBL/GenBank/DDBJ whole genome shotgun (WGS) entry which is preliminary data.</text>
</comment>
<feature type="coiled-coil region" evidence="1">
    <location>
        <begin position="204"/>
        <end position="231"/>
    </location>
</feature>
<name>A0AAJ0I155_9PEZI</name>
<dbReference type="EMBL" id="JAULSX010000007">
    <property type="protein sequence ID" value="KAK3487419.1"/>
    <property type="molecule type" value="Genomic_DNA"/>
</dbReference>
<keyword evidence="3" id="KW-0732">Signal</keyword>
<accession>A0AAJ0I155</accession>
<keyword evidence="5" id="KW-1185">Reference proteome</keyword>
<sequence length="508" mass="53450">MVGSSLILSLLGFDVVHALPASKKVEERQTSVGGGWSDFPDDGKAPPTCSINIPISQQAPCIFFPIPGIIRPGKEKRQVLGPGYSDFHPGDGDEIPTCEISLPISEQPPCIFFPIPGEITPGKRSFSLPAEYATNAKQVILQLENQLVALQNKNNKTSEDIADIRAINTALKYLANIDQISAPPGSETGFTPGKRSFFLPGDYATDTKKVILQLEKQLISLQNKKNKTDEDLADIQAIKSALKYLAGIDQISAPSGTETGFVPGKRDAPSVGAYGSVCPGLEGAEIALETLLHKPKPTVQEYIIIQKLTSFLAGCGIAIVKSPDGTWTVIKPSDKKRGVDTEAVATPQPAADFDLAGLEKSYHLLLGSSQGGQPSSITWLVLRQMADLLELYGAPVDGAVSSGFASSKRQITIGTGSCQLLDILGLKAALAALTTAYGGPAKAPTNIFHIEQILVTAIQLCGQGAPGWTTLAPGNPILGGPLAPDPTVPGEPIKPDPYVPGGLIGPGR</sequence>
<organism evidence="4 5">
    <name type="scientific">Neurospora hispaniola</name>
    <dbReference type="NCBI Taxonomy" id="588809"/>
    <lineage>
        <taxon>Eukaryota</taxon>
        <taxon>Fungi</taxon>
        <taxon>Dikarya</taxon>
        <taxon>Ascomycota</taxon>
        <taxon>Pezizomycotina</taxon>
        <taxon>Sordariomycetes</taxon>
        <taxon>Sordariomycetidae</taxon>
        <taxon>Sordariales</taxon>
        <taxon>Sordariaceae</taxon>
        <taxon>Neurospora</taxon>
    </lineage>
</organism>